<keyword evidence="4 6" id="KW-1081">Inhibition of host apoptosis by viral BCL2-like protein</keyword>
<evidence type="ECO:0000256" key="6">
    <source>
        <dbReference type="RuleBase" id="RU364111"/>
    </source>
</evidence>
<sequence>MEQLKDYSFFKEVVEHASLRTGNLYRFFFSSSLAKVVFQVYLEKVGEFDRLDSTASALLALSQGNNFLFEKLIIPELPFYSFGHILASLAFCSFCVNKADISATVSSGFILDAVCRPAWQKFMMSHNMMENQTGSSEFSLEEALTDN</sequence>
<reference evidence="7 9" key="2">
    <citation type="journal article" date="2015" name="Infect. Genet. Evol.">
        <title>Phylogenomic characterization of California sea lion adenovirus-1.</title>
        <authorList>
            <person name="Cortes-Hinojosa G."/>
            <person name="Gulland F.M."/>
            <person name="Goldstein T."/>
            <person name="Venn-Watson S."/>
            <person name="Rivera R."/>
            <person name="Waltzek T.B."/>
            <person name="Salemi M."/>
            <person name="Wellehan J.F.Jr."/>
        </authorList>
    </citation>
    <scope>NUCLEOTIDE SEQUENCE [LARGE SCALE GENOMIC DNA]</scope>
    <source>
        <strain evidence="7">Zc11-030</strain>
    </source>
</reference>
<evidence type="ECO:0000256" key="2">
    <source>
        <dbReference type="ARBA" id="ARBA00022518"/>
    </source>
</evidence>
<evidence type="ECO:0000313" key="8">
    <source>
        <dbReference type="EMBL" id="QLH64698.1"/>
    </source>
</evidence>
<name>A0A059XJ33_9ADEN</name>
<keyword evidence="9" id="KW-1185">Reference proteome</keyword>
<accession>A0A059XJ33</accession>
<keyword evidence="3 6" id="KW-0945">Host-virus interaction</keyword>
<proteinExistence type="inferred from homology"/>
<organism evidence="7 9">
    <name type="scientific">California sea lion adenovirus 1</name>
    <dbReference type="NCBI Taxonomy" id="943083"/>
    <lineage>
        <taxon>Viruses</taxon>
        <taxon>Varidnaviria</taxon>
        <taxon>Bamfordvirae</taxon>
        <taxon>Preplasmiviricota</taxon>
        <taxon>Polisuviricotina</taxon>
        <taxon>Pharingeaviricetes</taxon>
        <taxon>Rowavirales</taxon>
        <taxon>Adenoviridae</taxon>
        <taxon>Mastadenovirus</taxon>
        <taxon>Mastadenovirus otariidae</taxon>
        <taxon>Sea lion mastadenovirus A</taxon>
    </lineage>
</organism>
<evidence type="ECO:0000313" key="7">
    <source>
        <dbReference type="EMBL" id="AIA22344.1"/>
    </source>
</evidence>
<evidence type="ECO:0000256" key="4">
    <source>
        <dbReference type="ARBA" id="ARBA00023189"/>
    </source>
</evidence>
<dbReference type="EMBL" id="MT610364">
    <property type="protein sequence ID" value="QLH64698.1"/>
    <property type="molecule type" value="Genomic_DNA"/>
</dbReference>
<dbReference type="Proteomes" id="UP000510833">
    <property type="component" value="Segment"/>
</dbReference>
<reference evidence="7" key="1">
    <citation type="submission" date="2014-03" db="EMBL/GenBank/DDBJ databases">
        <authorList>
            <person name="Cortes-Hinojosa G.A."/>
            <person name="Gulland F.M.D."/>
            <person name="Goldstein T."/>
            <person name="Venn-Watson S."/>
            <person name="Rivera R."/>
            <person name="Waltzek T.B."/>
            <person name="Salemi M."/>
            <person name="Wellehan J.F.X.Jr."/>
        </authorList>
    </citation>
    <scope>NUCLEOTIDE SEQUENCE</scope>
    <source>
        <strain evidence="7">Zc11-030</strain>
    </source>
</reference>
<dbReference type="GO" id="GO:0033668">
    <property type="term" value="P:symbiont-mediated suppression of host apoptosis"/>
    <property type="evidence" value="ECO:0007669"/>
    <property type="project" value="UniProtKB-KW"/>
</dbReference>
<protein>
    <recommendedName>
        <fullName evidence="6">E1B protein, small T-antigen</fullName>
    </recommendedName>
</protein>
<evidence type="ECO:0000256" key="5">
    <source>
        <dbReference type="ARBA" id="ARBA00023323"/>
    </source>
</evidence>
<evidence type="ECO:0000313" key="10">
    <source>
        <dbReference type="Proteomes" id="UP000510833"/>
    </source>
</evidence>
<evidence type="ECO:0000256" key="3">
    <source>
        <dbReference type="ARBA" id="ARBA00022581"/>
    </source>
</evidence>
<dbReference type="GeneID" id="19488605"/>
<dbReference type="RefSeq" id="YP_009032603.1">
    <property type="nucleotide sequence ID" value="NC_024150.1"/>
</dbReference>
<comment type="similarity">
    <text evidence="1 6">Belongs to the adenoviridae E1B 19 kDa protein family.</text>
</comment>
<evidence type="ECO:0000313" key="9">
    <source>
        <dbReference type="Proteomes" id="UP000116231"/>
    </source>
</evidence>
<reference evidence="8 10" key="3">
    <citation type="submission" date="2020-06" db="EMBL/GenBank/DDBJ databases">
        <title>Complex virome in a mesenteric lymph node from a Californian sea lion (Zalophus californianus) with polyserositis and steatitis ('skinny fat syndrome').</title>
        <authorList>
            <person name="Altan E."/>
            <person name="Delwart E."/>
        </authorList>
    </citation>
    <scope>NUCLEOTIDE SEQUENCE [LARGE SCALE GENOMIC DNA]</scope>
    <source>
        <strain evidence="8 10">Hanchett_2</strain>
    </source>
</reference>
<dbReference type="Pfam" id="PF01691">
    <property type="entry name" value="Adeno_E1B_19K"/>
    <property type="match status" value="1"/>
</dbReference>
<dbReference type="Proteomes" id="UP000116231">
    <property type="component" value="Segment"/>
</dbReference>
<keyword evidence="2 6" id="KW-0244">Early protein</keyword>
<keyword evidence="5 6" id="KW-1119">Modulation of host cell apoptosis by virus</keyword>
<dbReference type="KEGG" id="vg:19488605"/>
<dbReference type="EMBL" id="KJ563221">
    <property type="protein sequence ID" value="AIA22344.1"/>
    <property type="molecule type" value="Genomic_DNA"/>
</dbReference>
<evidence type="ECO:0000256" key="1">
    <source>
        <dbReference type="ARBA" id="ARBA00010275"/>
    </source>
</evidence>
<dbReference type="InterPro" id="IPR002924">
    <property type="entry name" value="Adenovir_t-Ag_E1B_19kDa"/>
</dbReference>